<dbReference type="EC" id="3.1.21.-" evidence="6"/>
<dbReference type="AlphaFoldDB" id="A0A9E2L0W7"/>
<comment type="similarity">
    <text evidence="1">Belongs to the type-I restriction system S methylase family.</text>
</comment>
<evidence type="ECO:0000256" key="3">
    <source>
        <dbReference type="ARBA" id="ARBA00023125"/>
    </source>
</evidence>
<feature type="coiled-coil region" evidence="4">
    <location>
        <begin position="366"/>
        <end position="393"/>
    </location>
</feature>
<keyword evidence="6" id="KW-0255">Endonuclease</keyword>
<sequence length="401" mass="45599">MNPKIKQRIEQIRRGEVPEGYKKTKAGILPADWDFHMLGECLIRVEKPVEVKPNELYTQIGIRSHGKGLFYKEPVTGAALGNKSVFWIEPDCFIVNIVFAWEQAIGKTTQSEVGMIGSHRFPMYRPINNLVNIDYLISFFLTQRGTDILEAASPGGAGRNKTLGQERFLKSKILMPPLPEQQKIADILTAQDKVIELKEQLLAQKQQQKKYLMQQLLTGKKRLPGFFKSWKTVELGEIFNYIQPTAYLVKTTDYDDSYKTPVLTAGKTFILGYTNETEGVFTKVPVVIFDDFTTATKYVDFPFKVKSSAMKILTIKGGFSIVFAYEAMQLIKFTVGGHERHWISKYSCLTIDIPDIEEQTAIAEILSAADREIDLLRKDIEQEKQKKKALMQLLLTGIVRV</sequence>
<protein>
    <submittedName>
        <fullName evidence="6">Restriction endonuclease subunit S</fullName>
        <ecNumber evidence="6">3.1.21.-</ecNumber>
    </submittedName>
</protein>
<dbReference type="Gene3D" id="1.10.287.1120">
    <property type="entry name" value="Bipartite methylase S protein"/>
    <property type="match status" value="1"/>
</dbReference>
<gene>
    <name evidence="6" type="ORF">IAA16_02860</name>
</gene>
<dbReference type="SUPFAM" id="SSF116734">
    <property type="entry name" value="DNA methylase specificity domain"/>
    <property type="match status" value="2"/>
</dbReference>
<dbReference type="Pfam" id="PF01420">
    <property type="entry name" value="Methylase_S"/>
    <property type="match status" value="2"/>
</dbReference>
<dbReference type="GO" id="GO:0004519">
    <property type="term" value="F:endonuclease activity"/>
    <property type="evidence" value="ECO:0007669"/>
    <property type="project" value="UniProtKB-KW"/>
</dbReference>
<dbReference type="GO" id="GO:0016787">
    <property type="term" value="F:hydrolase activity"/>
    <property type="evidence" value="ECO:0007669"/>
    <property type="project" value="UniProtKB-KW"/>
</dbReference>
<evidence type="ECO:0000256" key="4">
    <source>
        <dbReference type="SAM" id="Coils"/>
    </source>
</evidence>
<evidence type="ECO:0000313" key="7">
    <source>
        <dbReference type="Proteomes" id="UP000823914"/>
    </source>
</evidence>
<evidence type="ECO:0000259" key="5">
    <source>
        <dbReference type="Pfam" id="PF01420"/>
    </source>
</evidence>
<proteinExistence type="inferred from homology"/>
<dbReference type="EMBL" id="JAHLFV010000064">
    <property type="protein sequence ID" value="MBU3849488.1"/>
    <property type="molecule type" value="Genomic_DNA"/>
</dbReference>
<feature type="domain" description="Type I restriction modification DNA specificity" evidence="5">
    <location>
        <begin position="229"/>
        <end position="381"/>
    </location>
</feature>
<dbReference type="InterPro" id="IPR000055">
    <property type="entry name" value="Restrct_endonuc_typeI_TRD"/>
</dbReference>
<comment type="caution">
    <text evidence="6">The sequence shown here is derived from an EMBL/GenBank/DDBJ whole genome shotgun (WGS) entry which is preliminary data.</text>
</comment>
<feature type="domain" description="Type I restriction modification DNA specificity" evidence="5">
    <location>
        <begin position="96"/>
        <end position="204"/>
    </location>
</feature>
<dbReference type="GO" id="GO:0009307">
    <property type="term" value="P:DNA restriction-modification system"/>
    <property type="evidence" value="ECO:0007669"/>
    <property type="project" value="UniProtKB-KW"/>
</dbReference>
<keyword evidence="6" id="KW-0540">Nuclease</keyword>
<dbReference type="CDD" id="cd17274">
    <property type="entry name" value="RMtype1_S_Eco540ANI-TRD1-CR1_like"/>
    <property type="match status" value="1"/>
</dbReference>
<reference evidence="6" key="1">
    <citation type="journal article" date="2021" name="PeerJ">
        <title>Extensive microbial diversity within the chicken gut microbiome revealed by metagenomics and culture.</title>
        <authorList>
            <person name="Gilroy R."/>
            <person name="Ravi A."/>
            <person name="Getino M."/>
            <person name="Pursley I."/>
            <person name="Horton D.L."/>
            <person name="Alikhan N.F."/>
            <person name="Baker D."/>
            <person name="Gharbi K."/>
            <person name="Hall N."/>
            <person name="Watson M."/>
            <person name="Adriaenssens E.M."/>
            <person name="Foster-Nyarko E."/>
            <person name="Jarju S."/>
            <person name="Secka A."/>
            <person name="Antonio M."/>
            <person name="Oren A."/>
            <person name="Chaudhuri R.R."/>
            <person name="La Ragione R."/>
            <person name="Hildebrand F."/>
            <person name="Pallen M.J."/>
        </authorList>
    </citation>
    <scope>NUCLEOTIDE SEQUENCE</scope>
    <source>
        <strain evidence="6">Gambia15-2214</strain>
    </source>
</reference>
<evidence type="ECO:0000313" key="6">
    <source>
        <dbReference type="EMBL" id="MBU3849488.1"/>
    </source>
</evidence>
<dbReference type="Proteomes" id="UP000823914">
    <property type="component" value="Unassembled WGS sequence"/>
</dbReference>
<dbReference type="InterPro" id="IPR044946">
    <property type="entry name" value="Restrct_endonuc_typeI_TRD_sf"/>
</dbReference>
<keyword evidence="3" id="KW-0238">DNA-binding</keyword>
<reference evidence="6" key="2">
    <citation type="submission" date="2021-04" db="EMBL/GenBank/DDBJ databases">
        <authorList>
            <person name="Gilroy R."/>
        </authorList>
    </citation>
    <scope>NUCLEOTIDE SEQUENCE</scope>
    <source>
        <strain evidence="6">Gambia15-2214</strain>
    </source>
</reference>
<evidence type="ECO:0000256" key="2">
    <source>
        <dbReference type="ARBA" id="ARBA00022747"/>
    </source>
</evidence>
<dbReference type="PANTHER" id="PTHR30408">
    <property type="entry name" value="TYPE-1 RESTRICTION ENZYME ECOKI SPECIFICITY PROTEIN"/>
    <property type="match status" value="1"/>
</dbReference>
<dbReference type="GO" id="GO:0003677">
    <property type="term" value="F:DNA binding"/>
    <property type="evidence" value="ECO:0007669"/>
    <property type="project" value="UniProtKB-KW"/>
</dbReference>
<keyword evidence="6" id="KW-0378">Hydrolase</keyword>
<keyword evidence="4" id="KW-0175">Coiled coil</keyword>
<keyword evidence="2" id="KW-0680">Restriction system</keyword>
<evidence type="ECO:0000256" key="1">
    <source>
        <dbReference type="ARBA" id="ARBA00010923"/>
    </source>
</evidence>
<name>A0A9E2L0W7_9SPIR</name>
<accession>A0A9E2L0W7</accession>
<dbReference type="PANTHER" id="PTHR30408:SF12">
    <property type="entry name" value="TYPE I RESTRICTION ENZYME MJAVIII SPECIFICITY SUBUNIT"/>
    <property type="match status" value="1"/>
</dbReference>
<dbReference type="InterPro" id="IPR052021">
    <property type="entry name" value="Type-I_RS_S_subunit"/>
</dbReference>
<dbReference type="Gene3D" id="3.90.220.20">
    <property type="entry name" value="DNA methylase specificity domains"/>
    <property type="match status" value="2"/>
</dbReference>
<organism evidence="6 7">
    <name type="scientific">Candidatus Treponema excrementipullorum</name>
    <dbReference type="NCBI Taxonomy" id="2838768"/>
    <lineage>
        <taxon>Bacteria</taxon>
        <taxon>Pseudomonadati</taxon>
        <taxon>Spirochaetota</taxon>
        <taxon>Spirochaetia</taxon>
        <taxon>Spirochaetales</taxon>
        <taxon>Treponemataceae</taxon>
        <taxon>Treponema</taxon>
    </lineage>
</organism>